<protein>
    <submittedName>
        <fullName evidence="1">Uncharacterized protein</fullName>
    </submittedName>
</protein>
<dbReference type="EMBL" id="CP092085">
    <property type="protein sequence ID" value="UUN99512.1"/>
    <property type="molecule type" value="Genomic_DNA"/>
</dbReference>
<sequence length="115" mass="12690">MIKMIDVLEQNLVQNFIHSLSAQTEHLDELIEGILKASDRDVADAINDFLNINNASDLAQALDIQQERIEAIQSGLAMKKENIADTAKIVALCLALETNALDQVEIADSLEDYPI</sequence>
<reference evidence="1" key="1">
    <citation type="submission" date="2022-02" db="EMBL/GenBank/DDBJ databases">
        <title>Characterization of Tn125 harboring carbapenem-resistant Acinetobacter bereziniae clinical isolates.</title>
        <authorList>
            <person name="Wong N.-K."/>
            <person name="Pan Q."/>
        </authorList>
    </citation>
    <scope>NUCLEOTIDE SEQUENCE</scope>
    <source>
        <strain evidence="1">GD03393</strain>
    </source>
</reference>
<dbReference type="RefSeq" id="WP_004824377.1">
    <property type="nucleotide sequence ID" value="NZ_BBLJ01000010.1"/>
</dbReference>
<gene>
    <name evidence="1" type="ORF">I9054_008730</name>
</gene>
<dbReference type="AlphaFoldDB" id="A0A3S0BMY0"/>
<evidence type="ECO:0000313" key="1">
    <source>
        <dbReference type="EMBL" id="UUN99512.1"/>
    </source>
</evidence>
<name>A0A3S0BMY0_ACIBZ</name>
<dbReference type="KEGG" id="aber:BSR55_12765"/>
<dbReference type="Proteomes" id="UP000644140">
    <property type="component" value="Chromosome"/>
</dbReference>
<dbReference type="GeneID" id="69462998"/>
<proteinExistence type="predicted"/>
<organism evidence="1 2">
    <name type="scientific">Acinetobacter bereziniae</name>
    <name type="common">Acinetobacter genomosp. 10</name>
    <dbReference type="NCBI Taxonomy" id="106648"/>
    <lineage>
        <taxon>Bacteria</taxon>
        <taxon>Pseudomonadati</taxon>
        <taxon>Pseudomonadota</taxon>
        <taxon>Gammaproteobacteria</taxon>
        <taxon>Moraxellales</taxon>
        <taxon>Moraxellaceae</taxon>
        <taxon>Acinetobacter</taxon>
    </lineage>
</organism>
<accession>A0A3S0BMY0</accession>
<evidence type="ECO:0000313" key="2">
    <source>
        <dbReference type="Proteomes" id="UP000644140"/>
    </source>
</evidence>